<gene>
    <name evidence="5" type="ORF">COV74_00725</name>
</gene>
<protein>
    <recommendedName>
        <fullName evidence="7">Cohesin domain-containing protein</fullName>
    </recommendedName>
</protein>
<dbReference type="SUPFAM" id="SSF49384">
    <property type="entry name" value="Carbohydrate-binding domain"/>
    <property type="match status" value="1"/>
</dbReference>
<dbReference type="CDD" id="cd08547">
    <property type="entry name" value="Type_II_cohesin"/>
    <property type="match status" value="1"/>
</dbReference>
<dbReference type="InterPro" id="IPR002102">
    <property type="entry name" value="Cohesin_dom"/>
</dbReference>
<evidence type="ECO:0000256" key="1">
    <source>
        <dbReference type="ARBA" id="ARBA00022737"/>
    </source>
</evidence>
<dbReference type="Pfam" id="PF00963">
    <property type="entry name" value="Cohesin"/>
    <property type="match status" value="1"/>
</dbReference>
<feature type="domain" description="Cohesin" evidence="2">
    <location>
        <begin position="12"/>
        <end position="117"/>
    </location>
</feature>
<dbReference type="Proteomes" id="UP000230859">
    <property type="component" value="Unassembled WGS sequence"/>
</dbReference>
<dbReference type="PANTHER" id="PTHR32305">
    <property type="match status" value="1"/>
</dbReference>
<feature type="non-terminal residue" evidence="5">
    <location>
        <position position="1"/>
    </location>
</feature>
<dbReference type="Pfam" id="PF15639">
    <property type="entry name" value="Tox-MPTase3"/>
    <property type="match status" value="1"/>
</dbReference>
<evidence type="ECO:0000259" key="3">
    <source>
        <dbReference type="Pfam" id="PF15639"/>
    </source>
</evidence>
<dbReference type="Gene3D" id="2.180.10.10">
    <property type="entry name" value="RHS repeat-associated core"/>
    <property type="match status" value="1"/>
</dbReference>
<feature type="domain" description="Teneurin-like YD-shell" evidence="4">
    <location>
        <begin position="126"/>
        <end position="231"/>
    </location>
</feature>
<reference evidence="5 6" key="1">
    <citation type="submission" date="2017-09" db="EMBL/GenBank/DDBJ databases">
        <title>Depth-based differentiation of microbial function through sediment-hosted aquifers and enrichment of novel symbionts in the deep terrestrial subsurface.</title>
        <authorList>
            <person name="Probst A.J."/>
            <person name="Ladd B."/>
            <person name="Jarett J.K."/>
            <person name="Geller-Mcgrath D.E."/>
            <person name="Sieber C.M."/>
            <person name="Emerson J.B."/>
            <person name="Anantharaman K."/>
            <person name="Thomas B.C."/>
            <person name="Malmstrom R."/>
            <person name="Stieglmeier M."/>
            <person name="Klingl A."/>
            <person name="Woyke T."/>
            <person name="Ryan C.M."/>
            <person name="Banfield J.F."/>
        </authorList>
    </citation>
    <scope>NUCLEOTIDE SEQUENCE [LARGE SCALE GENOMIC DNA]</scope>
    <source>
        <strain evidence="5">CG11_big_fil_rev_8_21_14_0_20_45_26</strain>
    </source>
</reference>
<sequence length="425" mass="47579">VDLNILPEGFENIAALNLEINFDDQVLDFQEVSTGAVGQQAGKTAYAYLRSPGLVRILVLGVNQNTLSEGQLLILTFDVKDGVGHTRTDIRITDPVVVQPDGDNTYSGQVINGTITIGHLQTEIMYIYLNGKRIAHEDEDGKFFYHNDHLGSPVVVSDQYGDKVRYIEYYPFGNTKQEIPGNSQFADKEISHKYNSKELDESTGFYDYGARQYDPSILRFISADPLDWEQEIQSDGNISADEVSDKIRDFGFLGNPQNLNRYSYTLNNPLRYVDLTGKLAVESDTAKRFPKAASFLENLKVRTESEYEAFKRYGQANRSDVDLAFEPGKGPIVKGESLERAFGQFAPGIGSNELSINNKLLGDYETGVSGSEGMLEVTAKHEMTHYFDDLDNIDFPGEEGNSFERDVYGEVVNTYSEAEEIFKKT</sequence>
<dbReference type="GO" id="GO:0030246">
    <property type="term" value="F:carbohydrate binding"/>
    <property type="evidence" value="ECO:0007669"/>
    <property type="project" value="InterPro"/>
</dbReference>
<comment type="caution">
    <text evidence="5">The sequence shown here is derived from an EMBL/GenBank/DDBJ whole genome shotgun (WGS) entry which is preliminary data.</text>
</comment>
<proteinExistence type="predicted"/>
<keyword evidence="1" id="KW-0677">Repeat</keyword>
<dbReference type="InterPro" id="IPR056823">
    <property type="entry name" value="TEN-like_YD-shell"/>
</dbReference>
<evidence type="ECO:0000259" key="2">
    <source>
        <dbReference type="Pfam" id="PF00963"/>
    </source>
</evidence>
<evidence type="ECO:0000313" key="6">
    <source>
        <dbReference type="Proteomes" id="UP000230859"/>
    </source>
</evidence>
<dbReference type="PANTHER" id="PTHR32305:SF15">
    <property type="entry name" value="PROTEIN RHSA-RELATED"/>
    <property type="match status" value="1"/>
</dbReference>
<accession>A0A2H0LSM6</accession>
<name>A0A2H0LSM6_9BACT</name>
<dbReference type="NCBIfam" id="TIGR03696">
    <property type="entry name" value="Rhs_assc_core"/>
    <property type="match status" value="1"/>
</dbReference>
<dbReference type="GO" id="GO:0000272">
    <property type="term" value="P:polysaccharide catabolic process"/>
    <property type="evidence" value="ECO:0007669"/>
    <property type="project" value="InterPro"/>
</dbReference>
<dbReference type="EMBL" id="PCVY01000008">
    <property type="protein sequence ID" value="PIQ87429.1"/>
    <property type="molecule type" value="Genomic_DNA"/>
</dbReference>
<dbReference type="Pfam" id="PF25023">
    <property type="entry name" value="TEN_YD-shell"/>
    <property type="match status" value="1"/>
</dbReference>
<dbReference type="InterPro" id="IPR050708">
    <property type="entry name" value="T6SS_VgrG/RHS"/>
</dbReference>
<dbReference type="InterPro" id="IPR008965">
    <property type="entry name" value="CBM2/CBM3_carb-bd_dom_sf"/>
</dbReference>
<dbReference type="InterPro" id="IPR028913">
    <property type="entry name" value="Tox-MPTase3_dom"/>
</dbReference>
<evidence type="ECO:0000313" key="5">
    <source>
        <dbReference type="EMBL" id="PIQ87429.1"/>
    </source>
</evidence>
<evidence type="ECO:0008006" key="7">
    <source>
        <dbReference type="Google" id="ProtNLM"/>
    </source>
</evidence>
<feature type="domain" description="Tox-MPTase3" evidence="3">
    <location>
        <begin position="286"/>
        <end position="409"/>
    </location>
</feature>
<organism evidence="5 6">
    <name type="scientific">Candidatus Abzuiibacterium crystallinum</name>
    <dbReference type="NCBI Taxonomy" id="1974748"/>
    <lineage>
        <taxon>Bacteria</taxon>
        <taxon>Pseudomonadati</taxon>
        <taxon>Candidatus Omnitrophota</taxon>
        <taxon>Candidatus Abzuiibacterium</taxon>
    </lineage>
</organism>
<dbReference type="AlphaFoldDB" id="A0A2H0LSM6"/>
<dbReference type="InterPro" id="IPR022385">
    <property type="entry name" value="Rhs_assc_core"/>
</dbReference>
<evidence type="ECO:0000259" key="4">
    <source>
        <dbReference type="Pfam" id="PF25023"/>
    </source>
</evidence>